<comment type="caution">
    <text evidence="1">The sequence shown here is derived from an EMBL/GenBank/DDBJ whole genome shotgun (WGS) entry which is preliminary data.</text>
</comment>
<dbReference type="Proteomes" id="UP001054945">
    <property type="component" value="Unassembled WGS sequence"/>
</dbReference>
<gene>
    <name evidence="1" type="ORF">CEXT_234701</name>
</gene>
<evidence type="ECO:0000313" key="1">
    <source>
        <dbReference type="EMBL" id="GIY79126.1"/>
    </source>
</evidence>
<name>A0AAV4WAY5_CAEEX</name>
<sequence length="135" mass="15485">MLHQDHLVEVGRDTRAEKKTSENSYTRFRVTIGAVAKNIALLVSRIVIIPLKEGRKSIDLHQLLNASLRPSFDVRRDTRVEKKTSGQYFMTTRISFLTRQLLLFSFELSTEELKSSKSSGDGGFQYFIHIVDVPR</sequence>
<dbReference type="AlphaFoldDB" id="A0AAV4WAY5"/>
<organism evidence="1 2">
    <name type="scientific">Caerostris extrusa</name>
    <name type="common">Bark spider</name>
    <name type="synonym">Caerostris bankana</name>
    <dbReference type="NCBI Taxonomy" id="172846"/>
    <lineage>
        <taxon>Eukaryota</taxon>
        <taxon>Metazoa</taxon>
        <taxon>Ecdysozoa</taxon>
        <taxon>Arthropoda</taxon>
        <taxon>Chelicerata</taxon>
        <taxon>Arachnida</taxon>
        <taxon>Araneae</taxon>
        <taxon>Araneomorphae</taxon>
        <taxon>Entelegynae</taxon>
        <taxon>Araneoidea</taxon>
        <taxon>Araneidae</taxon>
        <taxon>Caerostris</taxon>
    </lineage>
</organism>
<dbReference type="EMBL" id="BPLR01015849">
    <property type="protein sequence ID" value="GIY79126.1"/>
    <property type="molecule type" value="Genomic_DNA"/>
</dbReference>
<keyword evidence="2" id="KW-1185">Reference proteome</keyword>
<evidence type="ECO:0008006" key="3">
    <source>
        <dbReference type="Google" id="ProtNLM"/>
    </source>
</evidence>
<evidence type="ECO:0000313" key="2">
    <source>
        <dbReference type="Proteomes" id="UP001054945"/>
    </source>
</evidence>
<accession>A0AAV4WAY5</accession>
<protein>
    <recommendedName>
        <fullName evidence="3">Ribosomal protein S10</fullName>
    </recommendedName>
</protein>
<reference evidence="1 2" key="1">
    <citation type="submission" date="2021-06" db="EMBL/GenBank/DDBJ databases">
        <title>Caerostris extrusa draft genome.</title>
        <authorList>
            <person name="Kono N."/>
            <person name="Arakawa K."/>
        </authorList>
    </citation>
    <scope>NUCLEOTIDE SEQUENCE [LARGE SCALE GENOMIC DNA]</scope>
</reference>
<proteinExistence type="predicted"/>